<dbReference type="InterPro" id="IPR051161">
    <property type="entry name" value="Mannose-6P_isomerase_type2"/>
</dbReference>
<dbReference type="InterPro" id="IPR011051">
    <property type="entry name" value="RmlC_Cupin_sf"/>
</dbReference>
<dbReference type="SUPFAM" id="SSF51182">
    <property type="entry name" value="RmlC-like cupins"/>
    <property type="match status" value="1"/>
</dbReference>
<dbReference type="AlphaFoldDB" id="A0A382J4F2"/>
<organism evidence="3">
    <name type="scientific">marine metagenome</name>
    <dbReference type="NCBI Taxonomy" id="408172"/>
    <lineage>
        <taxon>unclassified sequences</taxon>
        <taxon>metagenomes</taxon>
        <taxon>ecological metagenomes</taxon>
    </lineage>
</organism>
<gene>
    <name evidence="3" type="ORF">METZ01_LOCUS259888</name>
</gene>
<evidence type="ECO:0000259" key="2">
    <source>
        <dbReference type="Pfam" id="PF01467"/>
    </source>
</evidence>
<dbReference type="NCBIfam" id="TIGR00125">
    <property type="entry name" value="cyt_tran_rel"/>
    <property type="match status" value="1"/>
</dbReference>
<dbReference type="Gene3D" id="3.40.50.620">
    <property type="entry name" value="HUPs"/>
    <property type="match status" value="1"/>
</dbReference>
<reference evidence="3" key="1">
    <citation type="submission" date="2018-05" db="EMBL/GenBank/DDBJ databases">
        <authorList>
            <person name="Lanie J.A."/>
            <person name="Ng W.-L."/>
            <person name="Kazmierczak K.M."/>
            <person name="Andrzejewski T.M."/>
            <person name="Davidsen T.M."/>
            <person name="Wayne K.J."/>
            <person name="Tettelin H."/>
            <person name="Glass J.I."/>
            <person name="Rusch D."/>
            <person name="Podicherti R."/>
            <person name="Tsui H.-C.T."/>
            <person name="Winkler M.E."/>
        </authorList>
    </citation>
    <scope>NUCLEOTIDE SEQUENCE</scope>
</reference>
<dbReference type="PANTHER" id="PTHR46390">
    <property type="entry name" value="MANNOSE-1-PHOSPHATE GUANYLYLTRANSFERASE"/>
    <property type="match status" value="1"/>
</dbReference>
<dbReference type="GO" id="GO:0005976">
    <property type="term" value="P:polysaccharide metabolic process"/>
    <property type="evidence" value="ECO:0007669"/>
    <property type="project" value="InterPro"/>
</dbReference>
<evidence type="ECO:0000259" key="1">
    <source>
        <dbReference type="Pfam" id="PF01050"/>
    </source>
</evidence>
<name>A0A382J4F2_9ZZZZ</name>
<feature type="domain" description="Cytidyltransferase-like" evidence="2">
    <location>
        <begin position="10"/>
        <end position="105"/>
    </location>
</feature>
<dbReference type="Pfam" id="PF01050">
    <property type="entry name" value="MannoseP_isomer"/>
    <property type="match status" value="1"/>
</dbReference>
<dbReference type="Gene3D" id="2.60.120.10">
    <property type="entry name" value="Jelly Rolls"/>
    <property type="match status" value="1"/>
</dbReference>
<dbReference type="InterPro" id="IPR001538">
    <property type="entry name" value="Man6P_isomerase-2_C"/>
</dbReference>
<accession>A0A382J4F2</accession>
<dbReference type="GO" id="GO:0009298">
    <property type="term" value="P:GDP-mannose biosynthetic process"/>
    <property type="evidence" value="ECO:0007669"/>
    <property type="project" value="TreeGrafter"/>
</dbReference>
<dbReference type="EMBL" id="UINC01071823">
    <property type="protein sequence ID" value="SVC07034.1"/>
    <property type="molecule type" value="Genomic_DNA"/>
</dbReference>
<dbReference type="PANTHER" id="PTHR46390:SF1">
    <property type="entry name" value="MANNOSE-1-PHOSPHATE GUANYLYLTRANSFERASE"/>
    <property type="match status" value="1"/>
</dbReference>
<dbReference type="GO" id="GO:0004475">
    <property type="term" value="F:mannose-1-phosphate guanylyltransferase (GTP) activity"/>
    <property type="evidence" value="ECO:0007669"/>
    <property type="project" value="TreeGrafter"/>
</dbReference>
<dbReference type="InterPro" id="IPR004821">
    <property type="entry name" value="Cyt_trans-like"/>
</dbReference>
<dbReference type="InterPro" id="IPR014710">
    <property type="entry name" value="RmlC-like_jellyroll"/>
</dbReference>
<sequence>MNRTECVVVSGGFDPIHVGHLRMFTEASELAPRLIVIINSDNFLIEKKGYVFMPIAERMEIIEGFAVVDKVVESIDEDLTVCKTLQWLAREENIKIFANGGDRNSTDSIPEADVCRENKIAMKFNVGGGKIQSSSSLVSNEIIKPWGSYKTFEKDKDFLVKRISVAPGEILSLQSHKHRSEHWLVASGIATVECDGEKSYLNQNESICIPPGAKHRLSNENKEILKVVEVQFGEILSEDDITRYEDKYKRESDIID</sequence>
<dbReference type="InterPro" id="IPR014729">
    <property type="entry name" value="Rossmann-like_a/b/a_fold"/>
</dbReference>
<evidence type="ECO:0000313" key="3">
    <source>
        <dbReference type="EMBL" id="SVC07034.1"/>
    </source>
</evidence>
<protein>
    <recommendedName>
        <fullName evidence="4">Cytidyltransferase-like domain-containing protein</fullName>
    </recommendedName>
</protein>
<dbReference type="Pfam" id="PF01467">
    <property type="entry name" value="CTP_transf_like"/>
    <property type="match status" value="1"/>
</dbReference>
<evidence type="ECO:0008006" key="4">
    <source>
        <dbReference type="Google" id="ProtNLM"/>
    </source>
</evidence>
<proteinExistence type="predicted"/>
<dbReference type="CDD" id="cd02213">
    <property type="entry name" value="cupin_PMI_typeII_C"/>
    <property type="match status" value="1"/>
</dbReference>
<feature type="domain" description="Mannose-6-phosphate isomerase type II C-terminal" evidence="1">
    <location>
        <begin position="139"/>
        <end position="246"/>
    </location>
</feature>